<feature type="compositionally biased region" description="Low complexity" evidence="2">
    <location>
        <begin position="1477"/>
        <end position="1496"/>
    </location>
</feature>
<feature type="region of interest" description="Disordered" evidence="2">
    <location>
        <begin position="145"/>
        <end position="199"/>
    </location>
</feature>
<dbReference type="EMBL" id="PGCJ01000931">
    <property type="protein sequence ID" value="PLW14060.1"/>
    <property type="molecule type" value="Genomic_DNA"/>
</dbReference>
<evidence type="ECO:0000256" key="1">
    <source>
        <dbReference type="SAM" id="Coils"/>
    </source>
</evidence>
<feature type="region of interest" description="Disordered" evidence="2">
    <location>
        <begin position="788"/>
        <end position="896"/>
    </location>
</feature>
<sequence>MMTRSTHQPGGQHQQQHPQAKTTQSQSQSQSQSHTHIHPNEPDQSYEEEDSFDPTSLLPSTSNSMYQHDLASTAGHAIESTKDLNTFLHTTQDQTRHFRQLNDLIPSPGMTATTHRGEPVSQNLLTLPGNNSSAVSYWRMQVPNDGVPVHHETSEELPGSDHSNQLNPTDQDSGDYSDDEDGSSTVYASRAGPDQTSHSFNRVATRHETYHLNTDPDESQLSNQEETRLDASEESSNLAHPYGNIPQSTQRDVEDNRRHALAEGIGFNTPSTPQTLPSSTPHYSHANQLNVEPHSPTNATSPNQYAHNQISTTNYSQSRLSSISSYFNSARKFLGSNVRPTQTDSLDLNEEDTPPTSPLRNLSDDDDQLNHQNKKTTHALQSQIALEALEMTCSNDELPVSQQHSHHHDDSPYHSQETSALFDADLTPIARSKPSLFSFNKTPSFINFNQCEPPNQSQPTCSKRSVTLPSKVSQQPPRPSLPSTSFPPSDSAAFESQSPSQPPPPSDISPIQRPISVHAPWKSFQVKTPSKLQISYIPVSPSDTTLSEQTGNLSPGFLNQPSFASQILDHSPSKDQKPPPSGLEAYSQSPIGLPAPMATPQHIRRKKEFEKTFLQSPIITRDAYGHGGSSTPGEARIFHQSQQTNSILHAMNGQSWTHIQDQSLPPLTPNQSFGLEFSSPIGIKDWSIHHSPLPPPPTEHDGHSNSYDVDTVLCEPGDVTAEMNRTEQTSTTAQNLPTVDAKPNELTDESRCLPKKIRAIEDGSLFGPRASQIAPLPRFSPFRVPEPRSIPSDHHDPVSTISNREESPLTARTKKRHMGAGKVHVLSQSILRPRTSQPQHDSACVQSSKPSQHDNVLSGYVESQSPNRLTFHPSRVLGPNLETTKSPSSVNRFKPPLSTMADDSVYLTPDTSLMAEHREQLVDIDANAQTLAFRNQSNQAFENDAILAGMARSQDDVSFAWEANLLSRCRALASLTENLKQDLSIKSQVIQVLTNDRDEAYKNRDEADRKMKEMTDKLQEAVLQQKSKQDQQAQKIAAIVENLNGEIENMMAKCDLNSVEEKKGFSSHDVHQFQTQLECSKVAMEHIQQHPEASKNSMSELELRNSQQSEKIAADAKEIAMLRQQIVKLQEQATIRTQQSHHGSVAQGHGGCETCHKEPQIAHEREVSRMKIEIESLSKQLATVSVKEQDLKEVKENVRMLEEEAKSRMEAMAEFRSQAHSLQHDLKLARKALKSAEDGHAGALEQVKQLQEKIRSMTREHLSESQSNLLDRSELLSQLKASNQETKQLRIERDKSKSSPCEVCESKNARFTKLEQEQNRLEKMLEECRAQSADKEVKIVGLCKQVKKHEADIEGLNMALEAKQQENSYLKRQAKLTSSSLATSTKTVSNRASSRPASRGAAAITEATMSSLESKFSQSLGNQMSRKPRPEGRTMLSSITNQPRQPNPATASSESVAGVPSSSHTLSTHPARHPRPSSSSSSSSSSLASARRLVSSQVVKGHTSSAAVPPQLPLVRERNDGTSLARRTSSFVLASHHHPSNPPSNPAKRATTRNPLLLSRTSSYVKSSATLVGSERHF</sequence>
<evidence type="ECO:0000256" key="2">
    <source>
        <dbReference type="SAM" id="MobiDB-lite"/>
    </source>
</evidence>
<feature type="coiled-coil region" evidence="1">
    <location>
        <begin position="1184"/>
        <end position="1373"/>
    </location>
</feature>
<feature type="compositionally biased region" description="Polar residues" evidence="2">
    <location>
        <begin position="285"/>
        <end position="305"/>
    </location>
</feature>
<feature type="compositionally biased region" description="Polar residues" evidence="2">
    <location>
        <begin position="826"/>
        <end position="868"/>
    </location>
</feature>
<feature type="compositionally biased region" description="Polar residues" evidence="2">
    <location>
        <begin position="1413"/>
        <end position="1425"/>
    </location>
</feature>
<feature type="compositionally biased region" description="Polar residues" evidence="2">
    <location>
        <begin position="881"/>
        <end position="891"/>
    </location>
</feature>
<keyword evidence="1" id="KW-0175">Coiled coil</keyword>
<feature type="compositionally biased region" description="Basic and acidic residues" evidence="2">
    <location>
        <begin position="791"/>
        <end position="807"/>
    </location>
</feature>
<proteinExistence type="predicted"/>
<evidence type="ECO:0000313" key="3">
    <source>
        <dbReference type="EMBL" id="PLW14060.1"/>
    </source>
</evidence>
<feature type="compositionally biased region" description="Polar residues" evidence="2">
    <location>
        <begin position="53"/>
        <end position="63"/>
    </location>
</feature>
<feature type="region of interest" description="Disordered" evidence="2">
    <location>
        <begin position="1"/>
        <end position="63"/>
    </location>
</feature>
<dbReference type="STRING" id="200324.A0A2N5SLD6"/>
<organism evidence="3 4">
    <name type="scientific">Puccinia coronata f. sp. avenae</name>
    <dbReference type="NCBI Taxonomy" id="200324"/>
    <lineage>
        <taxon>Eukaryota</taxon>
        <taxon>Fungi</taxon>
        <taxon>Dikarya</taxon>
        <taxon>Basidiomycota</taxon>
        <taxon>Pucciniomycotina</taxon>
        <taxon>Pucciniomycetes</taxon>
        <taxon>Pucciniales</taxon>
        <taxon>Pucciniaceae</taxon>
        <taxon>Puccinia</taxon>
    </lineage>
</organism>
<feature type="compositionally biased region" description="Basic and acidic residues" evidence="2">
    <location>
        <begin position="251"/>
        <end position="261"/>
    </location>
</feature>
<feature type="coiled-coil region" evidence="1">
    <location>
        <begin position="990"/>
        <end position="1053"/>
    </location>
</feature>
<feature type="compositionally biased region" description="Polar residues" evidence="2">
    <location>
        <begin position="1435"/>
        <end position="1450"/>
    </location>
</feature>
<feature type="region of interest" description="Disordered" evidence="2">
    <location>
        <begin position="337"/>
        <end position="378"/>
    </location>
</feature>
<feature type="region of interest" description="Disordered" evidence="2">
    <location>
        <begin position="211"/>
        <end position="305"/>
    </location>
</feature>
<feature type="compositionally biased region" description="Low complexity" evidence="2">
    <location>
        <begin position="269"/>
        <end position="281"/>
    </location>
</feature>
<comment type="caution">
    <text evidence="3">The sequence shown here is derived from an EMBL/GenBank/DDBJ whole genome shotgun (WGS) entry which is preliminary data.</text>
</comment>
<gene>
    <name evidence="3" type="ORF">PCANC_18752</name>
</gene>
<accession>A0A2N5SLD6</accession>
<keyword evidence="4" id="KW-1185">Reference proteome</keyword>
<feature type="compositionally biased region" description="Acidic residues" evidence="2">
    <location>
        <begin position="172"/>
        <end position="182"/>
    </location>
</feature>
<protein>
    <submittedName>
        <fullName evidence="3">Uncharacterized protein</fullName>
    </submittedName>
</protein>
<feature type="compositionally biased region" description="Low complexity" evidence="2">
    <location>
        <begin position="7"/>
        <end position="33"/>
    </location>
</feature>
<feature type="region of interest" description="Disordered" evidence="2">
    <location>
        <begin position="397"/>
        <end position="416"/>
    </location>
</feature>
<evidence type="ECO:0000313" key="4">
    <source>
        <dbReference type="Proteomes" id="UP000235388"/>
    </source>
</evidence>
<feature type="region of interest" description="Disordered" evidence="2">
    <location>
        <begin position="449"/>
        <end position="512"/>
    </location>
</feature>
<feature type="compositionally biased region" description="Polar residues" evidence="2">
    <location>
        <begin position="449"/>
        <end position="488"/>
    </location>
</feature>
<reference evidence="3 4" key="1">
    <citation type="submission" date="2017-11" db="EMBL/GenBank/DDBJ databases">
        <title>De novo assembly and phasing of dikaryotic genomes from two isolates of Puccinia coronata f. sp. avenae, the causal agent of oat crown rust.</title>
        <authorList>
            <person name="Miller M.E."/>
            <person name="Zhang Y."/>
            <person name="Omidvar V."/>
            <person name="Sperschneider J."/>
            <person name="Schwessinger B."/>
            <person name="Raley C."/>
            <person name="Palmer J.M."/>
            <person name="Garnica D."/>
            <person name="Upadhyaya N."/>
            <person name="Rathjen J."/>
            <person name="Taylor J.M."/>
            <person name="Park R.F."/>
            <person name="Dodds P.N."/>
            <person name="Hirsch C.D."/>
            <person name="Kianian S.F."/>
            <person name="Figueroa M."/>
        </authorList>
    </citation>
    <scope>NUCLEOTIDE SEQUENCE [LARGE SCALE GENOMIC DNA]</scope>
    <source>
        <strain evidence="3">12NC29</strain>
    </source>
</reference>
<feature type="region of interest" description="Disordered" evidence="2">
    <location>
        <begin position="1380"/>
        <end position="1401"/>
    </location>
</feature>
<dbReference type="OrthoDB" id="2507308at2759"/>
<dbReference type="Proteomes" id="UP000235388">
    <property type="component" value="Unassembled WGS sequence"/>
</dbReference>
<feature type="region of interest" description="Disordered" evidence="2">
    <location>
        <begin position="559"/>
        <end position="586"/>
    </location>
</feature>
<feature type="compositionally biased region" description="Low complexity" evidence="2">
    <location>
        <begin position="1451"/>
        <end position="1463"/>
    </location>
</feature>
<feature type="region of interest" description="Disordered" evidence="2">
    <location>
        <begin position="1413"/>
        <end position="1519"/>
    </location>
</feature>
<name>A0A2N5SLD6_9BASI</name>